<sequence>MGRPRRIICVGNRHRPDDDLGPRVHDLLAGAALPQGVELVDGGLCGLDLLLTVETAGRAVFVDTVAGFGLPGQVVMLSRHEVAALAEGSWGHDSGLPYLFHLLPRVCDGAVPEVILVGGEAPAGDMLVAALAARAVEEASKP</sequence>
<gene>
    <name evidence="5" type="ordered locus">amb1113</name>
</gene>
<dbReference type="STRING" id="342108.amb1113"/>
<dbReference type="HOGENOM" id="CLU_099037_0_2_5"/>
<evidence type="ECO:0000313" key="5">
    <source>
        <dbReference type="EMBL" id="BAE49917.1"/>
    </source>
</evidence>
<dbReference type="PANTHER" id="PTHR30302:SF1">
    <property type="entry name" value="HYDROGENASE 2 MATURATION PROTEASE"/>
    <property type="match status" value="1"/>
</dbReference>
<organism evidence="5 6">
    <name type="scientific">Paramagnetospirillum magneticum (strain ATCC 700264 / AMB-1)</name>
    <name type="common">Magnetospirillum magneticum</name>
    <dbReference type="NCBI Taxonomy" id="342108"/>
    <lineage>
        <taxon>Bacteria</taxon>
        <taxon>Pseudomonadati</taxon>
        <taxon>Pseudomonadota</taxon>
        <taxon>Alphaproteobacteria</taxon>
        <taxon>Rhodospirillales</taxon>
        <taxon>Magnetospirillaceae</taxon>
        <taxon>Paramagnetospirillum</taxon>
    </lineage>
</organism>
<dbReference type="Proteomes" id="UP000007058">
    <property type="component" value="Chromosome"/>
</dbReference>
<dbReference type="GO" id="GO:0016485">
    <property type="term" value="P:protein processing"/>
    <property type="evidence" value="ECO:0007669"/>
    <property type="project" value="TreeGrafter"/>
</dbReference>
<name>Q2W8A8_PARM1</name>
<dbReference type="InterPro" id="IPR023430">
    <property type="entry name" value="Pept_HybD-like_dom_sf"/>
</dbReference>
<protein>
    <submittedName>
        <fullName evidence="5">Ni,Fe-hydrogenase maturation factor</fullName>
    </submittedName>
</protein>
<dbReference type="Gene3D" id="3.40.50.1450">
    <property type="entry name" value="HybD-like"/>
    <property type="match status" value="1"/>
</dbReference>
<dbReference type="GO" id="GO:0008047">
    <property type="term" value="F:enzyme activator activity"/>
    <property type="evidence" value="ECO:0007669"/>
    <property type="project" value="InterPro"/>
</dbReference>
<evidence type="ECO:0000256" key="3">
    <source>
        <dbReference type="ARBA" id="ARBA00022750"/>
    </source>
</evidence>
<evidence type="ECO:0000313" key="6">
    <source>
        <dbReference type="Proteomes" id="UP000007058"/>
    </source>
</evidence>
<accession>Q2W8A8</accession>
<dbReference type="AlphaFoldDB" id="Q2W8A8"/>
<dbReference type="OrthoDB" id="5422425at2"/>
<evidence type="ECO:0000256" key="4">
    <source>
        <dbReference type="ARBA" id="ARBA00022801"/>
    </source>
</evidence>
<dbReference type="KEGG" id="mag:amb1113"/>
<dbReference type="InterPro" id="IPR000671">
    <property type="entry name" value="Peptidase_A31"/>
</dbReference>
<dbReference type="EMBL" id="AP007255">
    <property type="protein sequence ID" value="BAE49917.1"/>
    <property type="molecule type" value="Genomic_DNA"/>
</dbReference>
<dbReference type="SUPFAM" id="SSF53163">
    <property type="entry name" value="HybD-like"/>
    <property type="match status" value="1"/>
</dbReference>
<keyword evidence="3" id="KW-0064">Aspartyl protease</keyword>
<keyword evidence="6" id="KW-1185">Reference proteome</keyword>
<dbReference type="NCBIfam" id="TIGR00072">
    <property type="entry name" value="hydrog_prot"/>
    <property type="match status" value="1"/>
</dbReference>
<dbReference type="RefSeq" id="WP_011383526.1">
    <property type="nucleotide sequence ID" value="NC_007626.1"/>
</dbReference>
<evidence type="ECO:0000256" key="2">
    <source>
        <dbReference type="ARBA" id="ARBA00022670"/>
    </source>
</evidence>
<proteinExistence type="inferred from homology"/>
<reference evidence="5 6" key="1">
    <citation type="journal article" date="2005" name="DNA Res.">
        <title>Complete genome sequence of the facultative anaerobic magnetotactic bacterium Magnetospirillum sp. strain AMB-1.</title>
        <authorList>
            <person name="Matsunaga T."/>
            <person name="Okamura Y."/>
            <person name="Fukuda Y."/>
            <person name="Wahyudi A.T."/>
            <person name="Murase Y."/>
            <person name="Takeyama H."/>
        </authorList>
    </citation>
    <scope>NUCLEOTIDE SEQUENCE [LARGE SCALE GENOMIC DNA]</scope>
    <source>
        <strain evidence="6">ATCC 700264 / AMB-1</strain>
    </source>
</reference>
<dbReference type="Pfam" id="PF01750">
    <property type="entry name" value="HycI"/>
    <property type="match status" value="1"/>
</dbReference>
<comment type="similarity">
    <text evidence="1">Belongs to the peptidase A31 family.</text>
</comment>
<evidence type="ECO:0000256" key="1">
    <source>
        <dbReference type="ARBA" id="ARBA00006814"/>
    </source>
</evidence>
<dbReference type="GO" id="GO:0004190">
    <property type="term" value="F:aspartic-type endopeptidase activity"/>
    <property type="evidence" value="ECO:0007669"/>
    <property type="project" value="UniProtKB-KW"/>
</dbReference>
<keyword evidence="4" id="KW-0378">Hydrolase</keyword>
<dbReference type="PANTHER" id="PTHR30302">
    <property type="entry name" value="HYDROGENASE 1 MATURATION PROTEASE"/>
    <property type="match status" value="1"/>
</dbReference>
<keyword evidence="2" id="KW-0645">Protease</keyword>